<organism evidence="5 6">
    <name type="scientific">Aspergillus ochraceoroseus</name>
    <dbReference type="NCBI Taxonomy" id="138278"/>
    <lineage>
        <taxon>Eukaryota</taxon>
        <taxon>Fungi</taxon>
        <taxon>Dikarya</taxon>
        <taxon>Ascomycota</taxon>
        <taxon>Pezizomycotina</taxon>
        <taxon>Eurotiomycetes</taxon>
        <taxon>Eurotiomycetidae</taxon>
        <taxon>Eurotiales</taxon>
        <taxon>Aspergillaceae</taxon>
        <taxon>Aspergillus</taxon>
        <taxon>Aspergillus subgen. Nidulantes</taxon>
    </lineage>
</organism>
<accession>A0A0F8V6E4</accession>
<evidence type="ECO:0000256" key="3">
    <source>
        <dbReference type="ARBA" id="ARBA00022801"/>
    </source>
</evidence>
<dbReference type="VEuPathDB" id="FungiDB:P175DRAFT_0494069"/>
<dbReference type="GO" id="GO:0003993">
    <property type="term" value="F:acid phosphatase activity"/>
    <property type="evidence" value="ECO:0007669"/>
    <property type="project" value="UniProtKB-EC"/>
</dbReference>
<comment type="caution">
    <text evidence="5">The sequence shown here is derived from an EMBL/GenBank/DDBJ whole genome shotgun (WGS) entry which is preliminary data.</text>
</comment>
<sequence length="449" mass="49811">VGLGINNGHLEGQMEGTRFSALSLGVGTMFTKNSLVALLGGLSLALAQTSSEKYPSAAEIEAAQASVLPYSPVSHVNGKSFNRFVNIWLENTDFEKAAADENLAKLAKKGLTLTNFWAVTHPSEPNYCASAGGDTFGMDNDNFNQIPANVSTIADMFDHKKIAWGEYQESLPYAGYQGFRYPETGANNYVRKHNPMILFDSVTNDATRLRQIKNFTSFYDDLKQQRLPQYMFITPNMTNDAHDTNVTFAGKWTWDFLFELLEDEYFTKDTLILLTFDENSTYKIGNNIFSFLVGGAVPENLVGKEDSTFYTHYSIIASLSANWGIPALGRWDCGANLLSFLAEKVGYTNWEVDTTNLHLNASYPGPMSSNSYSPEWPVPLTKGKCSGGHGILHVVKDTYRHLTATKNYTSPIPYDSASANTLGIKYKRVLVRIFRSSSPSPPPVEYLID</sequence>
<reference evidence="5 6" key="1">
    <citation type="submission" date="2015-02" db="EMBL/GenBank/DDBJ databases">
        <title>Draft Genome Sequences of Two Closely-Related Aflatoxigenic Aspergillus Species Obtained from the Cote d'Ivoire.</title>
        <authorList>
            <person name="Moore G.G."/>
            <person name="Beltz S.B."/>
            <person name="Mack B.M."/>
        </authorList>
    </citation>
    <scope>NUCLEOTIDE SEQUENCE [LARGE SCALE GENOMIC DNA]</scope>
    <source>
        <strain evidence="5 6">SRRC1432</strain>
    </source>
</reference>
<evidence type="ECO:0000313" key="5">
    <source>
        <dbReference type="EMBL" id="KKK18551.1"/>
    </source>
</evidence>
<evidence type="ECO:0000256" key="4">
    <source>
        <dbReference type="ARBA" id="ARBA00072210"/>
    </source>
</evidence>
<comment type="catalytic activity">
    <reaction evidence="1">
        <text>a phosphate monoester + H2O = an alcohol + phosphate</text>
        <dbReference type="Rhea" id="RHEA:15017"/>
        <dbReference type="ChEBI" id="CHEBI:15377"/>
        <dbReference type="ChEBI" id="CHEBI:30879"/>
        <dbReference type="ChEBI" id="CHEBI:43474"/>
        <dbReference type="ChEBI" id="CHEBI:67140"/>
        <dbReference type="EC" id="3.1.3.2"/>
    </reaction>
</comment>
<dbReference type="FunFam" id="3.40.720.10:FF:000043">
    <property type="entry name" value="Acid phosphatase PHOa"/>
    <property type="match status" value="1"/>
</dbReference>
<dbReference type="AlphaFoldDB" id="A0A0F8V6E4"/>
<evidence type="ECO:0000256" key="2">
    <source>
        <dbReference type="ARBA" id="ARBA00012646"/>
    </source>
</evidence>
<dbReference type="OrthoDB" id="5135119at2759"/>
<dbReference type="SUPFAM" id="SSF53649">
    <property type="entry name" value="Alkaline phosphatase-like"/>
    <property type="match status" value="1"/>
</dbReference>
<dbReference type="Pfam" id="PF04185">
    <property type="entry name" value="Phosphoesterase"/>
    <property type="match status" value="1"/>
</dbReference>
<keyword evidence="3" id="KW-0378">Hydrolase</keyword>
<dbReference type="PANTHER" id="PTHR31956">
    <property type="entry name" value="NON-SPECIFIC PHOSPHOLIPASE C4-RELATED"/>
    <property type="match status" value="1"/>
</dbReference>
<evidence type="ECO:0000256" key="1">
    <source>
        <dbReference type="ARBA" id="ARBA00000032"/>
    </source>
</evidence>
<dbReference type="EMBL" id="JYKN01001893">
    <property type="protein sequence ID" value="KKK18551.1"/>
    <property type="molecule type" value="Genomic_DNA"/>
</dbReference>
<dbReference type="InterPro" id="IPR017850">
    <property type="entry name" value="Alkaline_phosphatase_core_sf"/>
</dbReference>
<protein>
    <recommendedName>
        <fullName evidence="4">Acid phosphatase</fullName>
        <ecNumber evidence="2">3.1.3.2</ecNumber>
    </recommendedName>
</protein>
<dbReference type="EC" id="3.1.3.2" evidence="2"/>
<dbReference type="GO" id="GO:0009395">
    <property type="term" value="P:phospholipid catabolic process"/>
    <property type="evidence" value="ECO:0007669"/>
    <property type="project" value="TreeGrafter"/>
</dbReference>
<dbReference type="Proteomes" id="UP000034947">
    <property type="component" value="Unassembled WGS sequence"/>
</dbReference>
<dbReference type="PANTHER" id="PTHR31956:SF23">
    <property type="entry name" value="PHOSPHATASE, PUTATIVE (AFU_ORTHOLOGUE AFUA_4G03660)-RELATED"/>
    <property type="match status" value="1"/>
</dbReference>
<name>A0A0F8V6E4_9EURO</name>
<gene>
    <name evidence="5" type="ORF">AOCH_000773</name>
</gene>
<proteinExistence type="predicted"/>
<evidence type="ECO:0000313" key="6">
    <source>
        <dbReference type="Proteomes" id="UP000034947"/>
    </source>
</evidence>
<keyword evidence="6" id="KW-1185">Reference proteome</keyword>
<dbReference type="Gene3D" id="3.40.720.10">
    <property type="entry name" value="Alkaline Phosphatase, subunit A"/>
    <property type="match status" value="1"/>
</dbReference>
<dbReference type="InterPro" id="IPR007312">
    <property type="entry name" value="Phosphoesterase"/>
</dbReference>
<feature type="non-terminal residue" evidence="5">
    <location>
        <position position="1"/>
    </location>
</feature>